<evidence type="ECO:0000313" key="8">
    <source>
        <dbReference type="Proteomes" id="UP000467700"/>
    </source>
</evidence>
<dbReference type="InterPro" id="IPR000719">
    <property type="entry name" value="Prot_kinase_dom"/>
</dbReference>
<evidence type="ECO:0000313" key="7">
    <source>
        <dbReference type="EMBL" id="CAA7258979.1"/>
    </source>
</evidence>
<name>A0A8S0XK15_CYCAE</name>
<dbReference type="Pfam" id="PF00069">
    <property type="entry name" value="Pkinase"/>
    <property type="match status" value="1"/>
</dbReference>
<dbReference type="OrthoDB" id="2158884at2759"/>
<dbReference type="AlphaFoldDB" id="A0A8S0XK15"/>
<feature type="domain" description="Protein kinase" evidence="6">
    <location>
        <begin position="46"/>
        <end position="382"/>
    </location>
</feature>
<reference evidence="7 8" key="1">
    <citation type="submission" date="2020-01" db="EMBL/GenBank/DDBJ databases">
        <authorList>
            <person name="Gupta K D."/>
        </authorList>
    </citation>
    <scope>NUCLEOTIDE SEQUENCE [LARGE SCALE GENOMIC DNA]</scope>
</reference>
<comment type="caution">
    <text evidence="7">The sequence shown here is derived from an EMBL/GenBank/DDBJ whole genome shotgun (WGS) entry which is preliminary data.</text>
</comment>
<dbReference type="InterPro" id="IPR011009">
    <property type="entry name" value="Kinase-like_dom_sf"/>
</dbReference>
<dbReference type="PANTHER" id="PTHR24055">
    <property type="entry name" value="MITOGEN-ACTIVATED PROTEIN KINASE"/>
    <property type="match status" value="1"/>
</dbReference>
<dbReference type="FunFam" id="1.10.510.10:FF:000624">
    <property type="entry name" value="Mitogen-activated protein kinase"/>
    <property type="match status" value="1"/>
</dbReference>
<dbReference type="Proteomes" id="UP000467700">
    <property type="component" value="Unassembled WGS sequence"/>
</dbReference>
<accession>A0A8S0XK15</accession>
<evidence type="ECO:0000256" key="5">
    <source>
        <dbReference type="ARBA" id="ARBA00022840"/>
    </source>
</evidence>
<keyword evidence="1" id="KW-0723">Serine/threonine-protein kinase</keyword>
<evidence type="ECO:0000256" key="2">
    <source>
        <dbReference type="ARBA" id="ARBA00022679"/>
    </source>
</evidence>
<keyword evidence="8" id="KW-1185">Reference proteome</keyword>
<organism evidence="7 8">
    <name type="scientific">Cyclocybe aegerita</name>
    <name type="common">Black poplar mushroom</name>
    <name type="synonym">Agrocybe aegerita</name>
    <dbReference type="NCBI Taxonomy" id="1973307"/>
    <lineage>
        <taxon>Eukaryota</taxon>
        <taxon>Fungi</taxon>
        <taxon>Dikarya</taxon>
        <taxon>Basidiomycota</taxon>
        <taxon>Agaricomycotina</taxon>
        <taxon>Agaricomycetes</taxon>
        <taxon>Agaricomycetidae</taxon>
        <taxon>Agaricales</taxon>
        <taxon>Agaricineae</taxon>
        <taxon>Bolbitiaceae</taxon>
        <taxon>Cyclocybe</taxon>
    </lineage>
</organism>
<protein>
    <recommendedName>
        <fullName evidence="6">Protein kinase domain-containing protein</fullName>
    </recommendedName>
</protein>
<dbReference type="PROSITE" id="PS50011">
    <property type="entry name" value="PROTEIN_KINASE_DOM"/>
    <property type="match status" value="1"/>
</dbReference>
<proteinExistence type="predicted"/>
<gene>
    <name evidence="7" type="ORF">AAE3_LOCUS1284</name>
</gene>
<dbReference type="InterPro" id="IPR050117">
    <property type="entry name" value="MAPK"/>
</dbReference>
<evidence type="ECO:0000256" key="4">
    <source>
        <dbReference type="ARBA" id="ARBA00022777"/>
    </source>
</evidence>
<dbReference type="SUPFAM" id="SSF56112">
    <property type="entry name" value="Protein kinase-like (PK-like)"/>
    <property type="match status" value="1"/>
</dbReference>
<dbReference type="Gene3D" id="1.10.510.10">
    <property type="entry name" value="Transferase(Phosphotransferase) domain 1"/>
    <property type="match status" value="1"/>
</dbReference>
<dbReference type="GO" id="GO:0004674">
    <property type="term" value="F:protein serine/threonine kinase activity"/>
    <property type="evidence" value="ECO:0007669"/>
    <property type="project" value="UniProtKB-KW"/>
</dbReference>
<evidence type="ECO:0000259" key="6">
    <source>
        <dbReference type="PROSITE" id="PS50011"/>
    </source>
</evidence>
<evidence type="ECO:0000256" key="1">
    <source>
        <dbReference type="ARBA" id="ARBA00022527"/>
    </source>
</evidence>
<dbReference type="EMBL" id="CACVBS010000013">
    <property type="protein sequence ID" value="CAA7258979.1"/>
    <property type="molecule type" value="Genomic_DNA"/>
</dbReference>
<evidence type="ECO:0000256" key="3">
    <source>
        <dbReference type="ARBA" id="ARBA00022741"/>
    </source>
</evidence>
<keyword evidence="5" id="KW-0067">ATP-binding</keyword>
<dbReference type="GO" id="GO:0005524">
    <property type="term" value="F:ATP binding"/>
    <property type="evidence" value="ECO:0007669"/>
    <property type="project" value="UniProtKB-KW"/>
</dbReference>
<keyword evidence="4" id="KW-0418">Kinase</keyword>
<keyword evidence="3" id="KW-0547">Nucleotide-binding</keyword>
<dbReference type="Gene3D" id="3.30.200.20">
    <property type="entry name" value="Phosphorylase Kinase, domain 1"/>
    <property type="match status" value="1"/>
</dbReference>
<keyword evidence="2" id="KW-0808">Transferase</keyword>
<sequence>MSQNPVSLNSPNFGNTSYRVTGSPGLFVQGSQFIIGSNQTSSERSYVILKVLGRGAFSTVSFCDWQSPLPSSARFLRTPKFPTSNRIVALKRARVTDADAPISTVPEILALRTIPPHPNVIPLYDYFRPQNSPSRDIYLVLEAMEGNLYQLIRARRGRPLTPGLISFIFHQLALGLDHIHSHSFFHRDIMPENILVTTTGLGRYLTSADPGSTLRETDLVGVFKIGDFGAARQTTSRPPYSEYIATRWYRAPEVLLSSRTYNAAVDMWALGAVMAEVVNLQPLFPGTDQVDQVSKICAVLGSPSSDSVFDDRGFPVGGGPWPAGISLGQSVGFQFPLVTARPFYNHFGPSVNALLVECIRGLLLYDPQIRLSSRDCLDHPYFEETEVMRQPLIQPVINLNQ</sequence>